<protein>
    <recommendedName>
        <fullName evidence="2">DUF7748 domain-containing protein</fullName>
    </recommendedName>
</protein>
<organism evidence="3 4">
    <name type="scientific">Ceratodon purpureus</name>
    <name type="common">Fire moss</name>
    <name type="synonym">Dicranum purpureum</name>
    <dbReference type="NCBI Taxonomy" id="3225"/>
    <lineage>
        <taxon>Eukaryota</taxon>
        <taxon>Viridiplantae</taxon>
        <taxon>Streptophyta</taxon>
        <taxon>Embryophyta</taxon>
        <taxon>Bryophyta</taxon>
        <taxon>Bryophytina</taxon>
        <taxon>Bryopsida</taxon>
        <taxon>Dicranidae</taxon>
        <taxon>Pseudoditrichales</taxon>
        <taxon>Ditrichaceae</taxon>
        <taxon>Ceratodon</taxon>
    </lineage>
</organism>
<feature type="region of interest" description="Disordered" evidence="1">
    <location>
        <begin position="85"/>
        <end position="152"/>
    </location>
</feature>
<feature type="domain" description="DUF7748" evidence="2">
    <location>
        <begin position="3"/>
        <end position="94"/>
    </location>
</feature>
<accession>A0A8T0GK50</accession>
<sequence length="152" mass="16514">MGKTKVKNQTGFPVSLKVYSSGIQTNLLRQPLGDGQEYTIRIDTNATYREYWCAANPGRNPQDVILSSDDCAEFSEVTLKADKADDGSYTIRWEGSKPRSSVTQAPASESPANANQPRPVNTNGPQGPPPTVHGAPRPGKQPRSQRSKCTIL</sequence>
<gene>
    <name evidence="3" type="ORF">KC19_10G004600</name>
</gene>
<name>A0A8T0GK50_CERPU</name>
<dbReference type="Pfam" id="PF24928">
    <property type="entry name" value="DUF7748"/>
    <property type="match status" value="1"/>
</dbReference>
<keyword evidence="4" id="KW-1185">Reference proteome</keyword>
<evidence type="ECO:0000313" key="3">
    <source>
        <dbReference type="EMBL" id="KAG0558098.1"/>
    </source>
</evidence>
<evidence type="ECO:0000313" key="4">
    <source>
        <dbReference type="Proteomes" id="UP000822688"/>
    </source>
</evidence>
<feature type="compositionally biased region" description="Polar residues" evidence="1">
    <location>
        <begin position="142"/>
        <end position="152"/>
    </location>
</feature>
<feature type="compositionally biased region" description="Polar residues" evidence="1">
    <location>
        <begin position="98"/>
        <end position="125"/>
    </location>
</feature>
<dbReference type="AlphaFoldDB" id="A0A8T0GK50"/>
<evidence type="ECO:0000259" key="2">
    <source>
        <dbReference type="Pfam" id="PF24928"/>
    </source>
</evidence>
<reference evidence="3" key="1">
    <citation type="submission" date="2020-06" db="EMBL/GenBank/DDBJ databases">
        <title>WGS assembly of Ceratodon purpureus strain R40.</title>
        <authorList>
            <person name="Carey S.B."/>
            <person name="Jenkins J."/>
            <person name="Shu S."/>
            <person name="Lovell J.T."/>
            <person name="Sreedasyam A."/>
            <person name="Maumus F."/>
            <person name="Tiley G.P."/>
            <person name="Fernandez-Pozo N."/>
            <person name="Barry K."/>
            <person name="Chen C."/>
            <person name="Wang M."/>
            <person name="Lipzen A."/>
            <person name="Daum C."/>
            <person name="Saski C.A."/>
            <person name="Payton A.C."/>
            <person name="Mcbreen J.C."/>
            <person name="Conrad R.E."/>
            <person name="Kollar L.M."/>
            <person name="Olsson S."/>
            <person name="Huttunen S."/>
            <person name="Landis J.B."/>
            <person name="Wickett N.J."/>
            <person name="Johnson M.G."/>
            <person name="Rensing S.A."/>
            <person name="Grimwood J."/>
            <person name="Schmutz J."/>
            <person name="Mcdaniel S.F."/>
        </authorList>
    </citation>
    <scope>NUCLEOTIDE SEQUENCE</scope>
    <source>
        <strain evidence="3">R40</strain>
    </source>
</reference>
<dbReference type="Proteomes" id="UP000822688">
    <property type="component" value="Chromosome 10"/>
</dbReference>
<dbReference type="EMBL" id="CM026431">
    <property type="protein sequence ID" value="KAG0558098.1"/>
    <property type="molecule type" value="Genomic_DNA"/>
</dbReference>
<proteinExistence type="predicted"/>
<evidence type="ECO:0000256" key="1">
    <source>
        <dbReference type="SAM" id="MobiDB-lite"/>
    </source>
</evidence>
<dbReference type="InterPro" id="IPR056650">
    <property type="entry name" value="DUF7748"/>
</dbReference>
<comment type="caution">
    <text evidence="3">The sequence shown here is derived from an EMBL/GenBank/DDBJ whole genome shotgun (WGS) entry which is preliminary data.</text>
</comment>